<dbReference type="PANTHER" id="PTHR48079:SF8">
    <property type="entry name" value="NAD(P)-BINDING DOMAIN-CONTAINING PROTEIN"/>
    <property type="match status" value="1"/>
</dbReference>
<proteinExistence type="predicted"/>
<dbReference type="Proteomes" id="UP001586593">
    <property type="component" value="Unassembled WGS sequence"/>
</dbReference>
<name>A0ABR3VX35_9PEZI</name>
<feature type="region of interest" description="Disordered" evidence="1">
    <location>
        <begin position="39"/>
        <end position="101"/>
    </location>
</feature>
<feature type="compositionally biased region" description="Basic and acidic residues" evidence="1">
    <location>
        <begin position="85"/>
        <end position="96"/>
    </location>
</feature>
<evidence type="ECO:0000313" key="2">
    <source>
        <dbReference type="EMBL" id="KAL1847236.1"/>
    </source>
</evidence>
<evidence type="ECO:0000313" key="3">
    <source>
        <dbReference type="Proteomes" id="UP001586593"/>
    </source>
</evidence>
<feature type="compositionally biased region" description="Gly residues" evidence="1">
    <location>
        <begin position="64"/>
        <end position="80"/>
    </location>
</feature>
<evidence type="ECO:0008006" key="4">
    <source>
        <dbReference type="Google" id="ProtNLM"/>
    </source>
</evidence>
<dbReference type="Gene3D" id="3.40.50.720">
    <property type="entry name" value="NAD(P)-binding Rossmann-like Domain"/>
    <property type="match status" value="2"/>
</dbReference>
<reference evidence="2 3" key="1">
    <citation type="journal article" date="2024" name="Commun. Biol.">
        <title>Comparative genomic analysis of thermophilic fungi reveals convergent evolutionary adaptations and gene losses.</title>
        <authorList>
            <person name="Steindorff A.S."/>
            <person name="Aguilar-Pontes M.V."/>
            <person name="Robinson A.J."/>
            <person name="Andreopoulos B."/>
            <person name="LaButti K."/>
            <person name="Kuo A."/>
            <person name="Mondo S."/>
            <person name="Riley R."/>
            <person name="Otillar R."/>
            <person name="Haridas S."/>
            <person name="Lipzen A."/>
            <person name="Grimwood J."/>
            <person name="Schmutz J."/>
            <person name="Clum A."/>
            <person name="Reid I.D."/>
            <person name="Moisan M.C."/>
            <person name="Butler G."/>
            <person name="Nguyen T.T.M."/>
            <person name="Dewar K."/>
            <person name="Conant G."/>
            <person name="Drula E."/>
            <person name="Henrissat B."/>
            <person name="Hansel C."/>
            <person name="Singer S."/>
            <person name="Hutchinson M.I."/>
            <person name="de Vries R.P."/>
            <person name="Natvig D.O."/>
            <person name="Powell A.J."/>
            <person name="Tsang A."/>
            <person name="Grigoriev I.V."/>
        </authorList>
    </citation>
    <scope>NUCLEOTIDE SEQUENCE [LARGE SCALE GENOMIC DNA]</scope>
    <source>
        <strain evidence="2 3">ATCC 24622</strain>
    </source>
</reference>
<dbReference type="InterPro" id="IPR036291">
    <property type="entry name" value="NAD(P)-bd_dom_sf"/>
</dbReference>
<dbReference type="SUPFAM" id="SSF51735">
    <property type="entry name" value="NAD(P)-binding Rossmann-fold domains"/>
    <property type="match status" value="1"/>
</dbReference>
<protein>
    <recommendedName>
        <fullName evidence="4">Nucleoside-diphosphate-sugar epimerase</fullName>
    </recommendedName>
</protein>
<organism evidence="2 3">
    <name type="scientific">Phialemonium thermophilum</name>
    <dbReference type="NCBI Taxonomy" id="223376"/>
    <lineage>
        <taxon>Eukaryota</taxon>
        <taxon>Fungi</taxon>
        <taxon>Dikarya</taxon>
        <taxon>Ascomycota</taxon>
        <taxon>Pezizomycotina</taxon>
        <taxon>Sordariomycetes</taxon>
        <taxon>Sordariomycetidae</taxon>
        <taxon>Cephalothecales</taxon>
        <taxon>Cephalothecaceae</taxon>
        <taxon>Phialemonium</taxon>
    </lineage>
</organism>
<comment type="caution">
    <text evidence="2">The sequence shown here is derived from an EMBL/GenBank/DDBJ whole genome shotgun (WGS) entry which is preliminary data.</text>
</comment>
<feature type="compositionally biased region" description="Basic residues" evidence="1">
    <location>
        <begin position="50"/>
        <end position="63"/>
    </location>
</feature>
<dbReference type="PANTHER" id="PTHR48079">
    <property type="entry name" value="PROTEIN YEEZ"/>
    <property type="match status" value="1"/>
</dbReference>
<sequence length="372" mass="39794">MTKIFLTGATGYIGGQALHALTEEHPEYQVSALVRDSTKAGAVRSAFPPRARRRGRPGRRVGRVGRGVQGRRGSPLGGHGPSAQRAHDPRDSREATQEPTRYAVPGLPIRCDYPPAAIYPPRLTGPPAYWVQISGATALAAAELADESRVPGSPSDVVFDDLSGIGRIRDLIQAHPSRAVDNYVLSVAARDPQIHTALLLGPVIYGRGRGPVHQRSVQIPELARATLQRRRGLQVGRGLSRWGNVHVEDVGALVLRLVERAVAGTSAAEAWNLNGVYLLGVGEETFGAISHRVAAVAAQKGLIPDGDQVDELLGEEADTWLPHGTVLYGTNARGSAGRARRVLGWVPRHENGLDDEIPRAVDEEAEALGRVA</sequence>
<evidence type="ECO:0000256" key="1">
    <source>
        <dbReference type="SAM" id="MobiDB-lite"/>
    </source>
</evidence>
<gene>
    <name evidence="2" type="ORF">VTK73DRAFT_10409</name>
</gene>
<accession>A0ABR3VX35</accession>
<dbReference type="InterPro" id="IPR051783">
    <property type="entry name" value="NAD(P)-dependent_oxidoreduct"/>
</dbReference>
<dbReference type="EMBL" id="JAZHXJ010000991">
    <property type="protein sequence ID" value="KAL1847236.1"/>
    <property type="molecule type" value="Genomic_DNA"/>
</dbReference>
<keyword evidence="3" id="KW-1185">Reference proteome</keyword>